<name>A0AAW2TK90_9LAMI</name>
<sequence>METDLGQLKKAWKLTEEEEDGALMPSGLWQSNSGAHNLCLVGRLLSTKPYRFKALCSSIQSMLLLVKGLDIKSLQEGCFLLRLNRIINRQRAMDGCP</sequence>
<dbReference type="AlphaFoldDB" id="A0AAW2TK90"/>
<organism evidence="1">
    <name type="scientific">Sesamum latifolium</name>
    <dbReference type="NCBI Taxonomy" id="2727402"/>
    <lineage>
        <taxon>Eukaryota</taxon>
        <taxon>Viridiplantae</taxon>
        <taxon>Streptophyta</taxon>
        <taxon>Embryophyta</taxon>
        <taxon>Tracheophyta</taxon>
        <taxon>Spermatophyta</taxon>
        <taxon>Magnoliopsida</taxon>
        <taxon>eudicotyledons</taxon>
        <taxon>Gunneridae</taxon>
        <taxon>Pentapetalae</taxon>
        <taxon>asterids</taxon>
        <taxon>lamiids</taxon>
        <taxon>Lamiales</taxon>
        <taxon>Pedaliaceae</taxon>
        <taxon>Sesamum</taxon>
    </lineage>
</organism>
<reference evidence="1" key="2">
    <citation type="journal article" date="2024" name="Plant">
        <title>Genomic evolution and insights into agronomic trait innovations of Sesamum species.</title>
        <authorList>
            <person name="Miao H."/>
            <person name="Wang L."/>
            <person name="Qu L."/>
            <person name="Liu H."/>
            <person name="Sun Y."/>
            <person name="Le M."/>
            <person name="Wang Q."/>
            <person name="Wei S."/>
            <person name="Zheng Y."/>
            <person name="Lin W."/>
            <person name="Duan Y."/>
            <person name="Cao H."/>
            <person name="Xiong S."/>
            <person name="Wang X."/>
            <person name="Wei L."/>
            <person name="Li C."/>
            <person name="Ma Q."/>
            <person name="Ju M."/>
            <person name="Zhao R."/>
            <person name="Li G."/>
            <person name="Mu C."/>
            <person name="Tian Q."/>
            <person name="Mei H."/>
            <person name="Zhang T."/>
            <person name="Gao T."/>
            <person name="Zhang H."/>
        </authorList>
    </citation>
    <scope>NUCLEOTIDE SEQUENCE</scope>
    <source>
        <strain evidence="1">KEN1</strain>
    </source>
</reference>
<evidence type="ECO:0000313" key="1">
    <source>
        <dbReference type="EMBL" id="KAL0405167.1"/>
    </source>
</evidence>
<dbReference type="EMBL" id="JACGWN010000014">
    <property type="protein sequence ID" value="KAL0405167.1"/>
    <property type="molecule type" value="Genomic_DNA"/>
</dbReference>
<comment type="caution">
    <text evidence="1">The sequence shown here is derived from an EMBL/GenBank/DDBJ whole genome shotgun (WGS) entry which is preliminary data.</text>
</comment>
<proteinExistence type="predicted"/>
<accession>A0AAW2TK90</accession>
<gene>
    <name evidence="1" type="ORF">Slati_3830600</name>
</gene>
<reference evidence="1" key="1">
    <citation type="submission" date="2020-06" db="EMBL/GenBank/DDBJ databases">
        <authorList>
            <person name="Li T."/>
            <person name="Hu X."/>
            <person name="Zhang T."/>
            <person name="Song X."/>
            <person name="Zhang H."/>
            <person name="Dai N."/>
            <person name="Sheng W."/>
            <person name="Hou X."/>
            <person name="Wei L."/>
        </authorList>
    </citation>
    <scope>NUCLEOTIDE SEQUENCE</scope>
    <source>
        <strain evidence="1">KEN1</strain>
        <tissue evidence="1">Leaf</tissue>
    </source>
</reference>
<protein>
    <submittedName>
        <fullName evidence="1">Uncharacterized protein</fullName>
    </submittedName>
</protein>